<dbReference type="RefSeq" id="WP_144067587.1">
    <property type="nucleotide sequence ID" value="NZ_CP041636.1"/>
</dbReference>
<organism evidence="14 15">
    <name type="scientific">Ferrovibrio terrae</name>
    <dbReference type="NCBI Taxonomy" id="2594003"/>
    <lineage>
        <taxon>Bacteria</taxon>
        <taxon>Pseudomonadati</taxon>
        <taxon>Pseudomonadota</taxon>
        <taxon>Alphaproteobacteria</taxon>
        <taxon>Rhodospirillales</taxon>
        <taxon>Rhodospirillaceae</taxon>
        <taxon>Ferrovibrio</taxon>
    </lineage>
</organism>
<evidence type="ECO:0000256" key="4">
    <source>
        <dbReference type="ARBA" id="ARBA00022692"/>
    </source>
</evidence>
<keyword evidence="4 10" id="KW-0812">Transmembrane</keyword>
<proteinExistence type="inferred from homology"/>
<dbReference type="Pfam" id="PF00593">
    <property type="entry name" value="TonB_dep_Rec_b-barrel"/>
    <property type="match status" value="1"/>
</dbReference>
<protein>
    <submittedName>
        <fullName evidence="14">TonB-dependent receptor</fullName>
    </submittedName>
</protein>
<evidence type="ECO:0000256" key="11">
    <source>
        <dbReference type="RuleBase" id="RU003357"/>
    </source>
</evidence>
<dbReference type="GO" id="GO:0015344">
    <property type="term" value="F:siderophore uptake transmembrane transporter activity"/>
    <property type="evidence" value="ECO:0007669"/>
    <property type="project" value="TreeGrafter"/>
</dbReference>
<evidence type="ECO:0000256" key="8">
    <source>
        <dbReference type="ARBA" id="ARBA00023170"/>
    </source>
</evidence>
<reference evidence="14 15" key="1">
    <citation type="submission" date="2019-07" db="EMBL/GenBank/DDBJ databases">
        <title>Genome sequencing for Ferrovibrio sp. K5.</title>
        <authorList>
            <person name="Park S.-J."/>
        </authorList>
    </citation>
    <scope>NUCLEOTIDE SEQUENCE [LARGE SCALE GENOMIC DNA]</scope>
    <source>
        <strain evidence="14 15">K5</strain>
    </source>
</reference>
<dbReference type="OrthoDB" id="9760620at2"/>
<dbReference type="InterPro" id="IPR000531">
    <property type="entry name" value="Beta-barrel_TonB"/>
</dbReference>
<keyword evidence="8 14" id="KW-0675">Receptor</keyword>
<evidence type="ECO:0000259" key="12">
    <source>
        <dbReference type="Pfam" id="PF00593"/>
    </source>
</evidence>
<evidence type="ECO:0000256" key="3">
    <source>
        <dbReference type="ARBA" id="ARBA00022452"/>
    </source>
</evidence>
<evidence type="ECO:0000256" key="7">
    <source>
        <dbReference type="ARBA" id="ARBA00023136"/>
    </source>
</evidence>
<evidence type="ECO:0000256" key="10">
    <source>
        <dbReference type="PROSITE-ProRule" id="PRU01360"/>
    </source>
</evidence>
<dbReference type="Gene3D" id="2.40.170.20">
    <property type="entry name" value="TonB-dependent receptor, beta-barrel domain"/>
    <property type="match status" value="1"/>
</dbReference>
<dbReference type="KEGG" id="fer:FNB15_04645"/>
<keyword evidence="15" id="KW-1185">Reference proteome</keyword>
<keyword evidence="6 11" id="KW-0798">TonB box</keyword>
<evidence type="ECO:0000256" key="2">
    <source>
        <dbReference type="ARBA" id="ARBA00022448"/>
    </source>
</evidence>
<dbReference type="InterPro" id="IPR039426">
    <property type="entry name" value="TonB-dep_rcpt-like"/>
</dbReference>
<feature type="domain" description="TonB-dependent receptor plug" evidence="13">
    <location>
        <begin position="73"/>
        <end position="182"/>
    </location>
</feature>
<dbReference type="GO" id="GO:0009279">
    <property type="term" value="C:cell outer membrane"/>
    <property type="evidence" value="ECO:0007669"/>
    <property type="project" value="UniProtKB-SubCell"/>
</dbReference>
<dbReference type="Pfam" id="PF07715">
    <property type="entry name" value="Plug"/>
    <property type="match status" value="1"/>
</dbReference>
<evidence type="ECO:0000256" key="1">
    <source>
        <dbReference type="ARBA" id="ARBA00004571"/>
    </source>
</evidence>
<keyword evidence="9 10" id="KW-0998">Cell outer membrane</keyword>
<evidence type="ECO:0000313" key="15">
    <source>
        <dbReference type="Proteomes" id="UP000317496"/>
    </source>
</evidence>
<dbReference type="GO" id="GO:0044718">
    <property type="term" value="P:siderophore transmembrane transport"/>
    <property type="evidence" value="ECO:0007669"/>
    <property type="project" value="TreeGrafter"/>
</dbReference>
<dbReference type="SUPFAM" id="SSF56935">
    <property type="entry name" value="Porins"/>
    <property type="match status" value="1"/>
</dbReference>
<evidence type="ECO:0000256" key="6">
    <source>
        <dbReference type="ARBA" id="ARBA00023077"/>
    </source>
</evidence>
<keyword evidence="5" id="KW-0732">Signal</keyword>
<dbReference type="InterPro" id="IPR036942">
    <property type="entry name" value="Beta-barrel_TonB_sf"/>
</dbReference>
<dbReference type="PANTHER" id="PTHR30069:SF29">
    <property type="entry name" value="HEMOGLOBIN AND HEMOGLOBIN-HAPTOGLOBIN-BINDING PROTEIN 1-RELATED"/>
    <property type="match status" value="1"/>
</dbReference>
<dbReference type="AlphaFoldDB" id="A0A516GYK7"/>
<comment type="similarity">
    <text evidence="10 11">Belongs to the TonB-dependent receptor family.</text>
</comment>
<accession>A0A516GYK7</accession>
<comment type="subcellular location">
    <subcellularLocation>
        <location evidence="1 10">Cell outer membrane</location>
        <topology evidence="1 10">Multi-pass membrane protein</topology>
    </subcellularLocation>
</comment>
<gene>
    <name evidence="14" type="ORF">FNB15_04645</name>
</gene>
<dbReference type="CDD" id="cd01347">
    <property type="entry name" value="ligand_gated_channel"/>
    <property type="match status" value="1"/>
</dbReference>
<dbReference type="PROSITE" id="PS52016">
    <property type="entry name" value="TONB_DEPENDENT_REC_3"/>
    <property type="match status" value="1"/>
</dbReference>
<keyword evidence="3 10" id="KW-1134">Transmembrane beta strand</keyword>
<dbReference type="Proteomes" id="UP000317496">
    <property type="component" value="Chromosome"/>
</dbReference>
<name>A0A516GYK7_9PROT</name>
<evidence type="ECO:0000313" key="14">
    <source>
        <dbReference type="EMBL" id="QDO96606.1"/>
    </source>
</evidence>
<dbReference type="EMBL" id="CP041636">
    <property type="protein sequence ID" value="QDO96606.1"/>
    <property type="molecule type" value="Genomic_DNA"/>
</dbReference>
<evidence type="ECO:0000256" key="9">
    <source>
        <dbReference type="ARBA" id="ARBA00023237"/>
    </source>
</evidence>
<keyword evidence="2 10" id="KW-0813">Transport</keyword>
<feature type="domain" description="TonB-dependent receptor-like beta-barrel" evidence="12">
    <location>
        <begin position="204"/>
        <end position="664"/>
    </location>
</feature>
<evidence type="ECO:0000256" key="5">
    <source>
        <dbReference type="ARBA" id="ARBA00022729"/>
    </source>
</evidence>
<dbReference type="Gene3D" id="2.170.130.10">
    <property type="entry name" value="TonB-dependent receptor, plug domain"/>
    <property type="match status" value="1"/>
</dbReference>
<evidence type="ECO:0000259" key="13">
    <source>
        <dbReference type="Pfam" id="PF07715"/>
    </source>
</evidence>
<dbReference type="InterPro" id="IPR012910">
    <property type="entry name" value="Plug_dom"/>
</dbReference>
<sequence>MKTKTTTFFAARTAAEQVAPRFALALLGATTTIALLAHDARSQTVTQPITVTATPEDEAITVPNAEEAKKRIEKTAGGVDIVPAEEVRDGRANSVKDILDYVPGVFAQSKYGQEDSRLSIRGSGLSRNVHLRGTRILRDGIPITDADGAGDTMEVDPLTVDYTEIYKGANALQYGASLLGGAVNFVSPTGRSNPGFLLRQEFGSFDSMRTQFGAGAALGNYDYYITPTYSHSSGFRDHTDQDYKRLNGNIGYRFGDGAETRFFLSAADINQKIPSSLTKAQALSNPQQTSPNSFIGNTKRNIDSLRGANKTTFLTDSGEVTVGAFAARKDLFHPLFGGFNRVLDHYEENGGGFARWTDEQQLAGHRNETTLGVNVFGGRLEAKQFNNVSGSRGALLSDADQISRTWEVYGENAFYVLPTVALIGGLQGTFAYREYHDEFLGDGNASFKRNYDSINPKLGSRWDYAPQQQAFANLSWSTEPPPFSELGTTGVQSDIRAQESKTLELGLRGRTGDVAWDAAVYRAWLQNELQFQTVNNITNVFNADKTIHQGLELGGDWTALRDLAATGDRLALRGAYTFSDFRFDDDAVYRDNDIPGAPKHVLRAELRYSHVSGWYAGPNVEWVPQGYYVDNANTLKTEAYALLGAKAGYDFGGGLKVFIDGRNLLDKAYISNTSVAATATAASTLFNPGDGRAVYLGVEYRW</sequence>
<dbReference type="InterPro" id="IPR037066">
    <property type="entry name" value="Plug_dom_sf"/>
</dbReference>
<dbReference type="PANTHER" id="PTHR30069">
    <property type="entry name" value="TONB-DEPENDENT OUTER MEMBRANE RECEPTOR"/>
    <property type="match status" value="1"/>
</dbReference>
<keyword evidence="7 10" id="KW-0472">Membrane</keyword>